<dbReference type="Gene3D" id="3.40.50.720">
    <property type="entry name" value="NAD(P)-binding Rossmann-like Domain"/>
    <property type="match status" value="1"/>
</dbReference>
<proteinExistence type="inferred from homology"/>
<comment type="pathway">
    <text evidence="1">Bacterial outer membrane biogenesis; LPS O-antigen biosynthesis.</text>
</comment>
<evidence type="ECO:0000313" key="4">
    <source>
        <dbReference type="EMBL" id="KHD06512.1"/>
    </source>
</evidence>
<evidence type="ECO:0000313" key="5">
    <source>
        <dbReference type="Proteomes" id="UP000030428"/>
    </source>
</evidence>
<gene>
    <name evidence="4" type="ORF">PN36_08245</name>
</gene>
<dbReference type="EMBL" id="JSZA02000024">
    <property type="protein sequence ID" value="KHD06512.1"/>
    <property type="molecule type" value="Genomic_DNA"/>
</dbReference>
<name>A0A0A6P800_9GAMM</name>
<feature type="domain" description="NAD-dependent epimerase/dehydratase" evidence="3">
    <location>
        <begin position="11"/>
        <end position="307"/>
    </location>
</feature>
<dbReference type="SUPFAM" id="SSF51735">
    <property type="entry name" value="NAD(P)-binding Rossmann-fold domains"/>
    <property type="match status" value="1"/>
</dbReference>
<comment type="similarity">
    <text evidence="2">Belongs to the NAD(P)-dependent epimerase/dehydratase family.</text>
</comment>
<dbReference type="Pfam" id="PF01370">
    <property type="entry name" value="Epimerase"/>
    <property type="match status" value="1"/>
</dbReference>
<reference evidence="4 5" key="1">
    <citation type="journal article" date="2016" name="Front. Microbiol.">
        <title>Single-Cell (Meta-)Genomics of a Dimorphic Candidatus Thiomargarita nelsonii Reveals Genomic Plasticity.</title>
        <authorList>
            <person name="Flood B.E."/>
            <person name="Fliss P."/>
            <person name="Jones D.S."/>
            <person name="Dick G.J."/>
            <person name="Jain S."/>
            <person name="Kaster A.K."/>
            <person name="Winkel M."/>
            <person name="Mussmann M."/>
            <person name="Bailey J."/>
        </authorList>
    </citation>
    <scope>NUCLEOTIDE SEQUENCE [LARGE SCALE GENOMIC DNA]</scope>
    <source>
        <strain evidence="4">Hydrate Ridge</strain>
    </source>
</reference>
<dbReference type="PANTHER" id="PTHR43000">
    <property type="entry name" value="DTDP-D-GLUCOSE 4,6-DEHYDRATASE-RELATED"/>
    <property type="match status" value="1"/>
</dbReference>
<evidence type="ECO:0000259" key="3">
    <source>
        <dbReference type="Pfam" id="PF01370"/>
    </source>
</evidence>
<dbReference type="Gene3D" id="3.90.25.10">
    <property type="entry name" value="UDP-galactose 4-epimerase, domain 1"/>
    <property type="match status" value="1"/>
</dbReference>
<organism evidence="4 5">
    <name type="scientific">Candidatus Thiomargarita nelsonii</name>
    <dbReference type="NCBI Taxonomy" id="1003181"/>
    <lineage>
        <taxon>Bacteria</taxon>
        <taxon>Pseudomonadati</taxon>
        <taxon>Pseudomonadota</taxon>
        <taxon>Gammaproteobacteria</taxon>
        <taxon>Thiotrichales</taxon>
        <taxon>Thiotrichaceae</taxon>
        <taxon>Thiomargarita</taxon>
    </lineage>
</organism>
<dbReference type="Proteomes" id="UP000030428">
    <property type="component" value="Unassembled WGS sequence"/>
</dbReference>
<dbReference type="InterPro" id="IPR001509">
    <property type="entry name" value="Epimerase_deHydtase"/>
</dbReference>
<dbReference type="InterPro" id="IPR036291">
    <property type="entry name" value="NAD(P)-bd_dom_sf"/>
</dbReference>
<keyword evidence="5" id="KW-1185">Reference proteome</keyword>
<accession>A0A0A6P800</accession>
<evidence type="ECO:0000256" key="1">
    <source>
        <dbReference type="ARBA" id="ARBA00005125"/>
    </source>
</evidence>
<sequence length="392" mass="44817">MRTYDLFENKVFVLGGDGFCGWPTSLHLSNHGFEVVILDNLSRRKIDIELGIESLTPIASIQQRIETWQQVSGKKIGYYHIDIAKEYDRFLQILLQEKPSAMVHFAEQRAAPYSMRGSQERRYTVDNNITATHNVLCAILESGLDVHLLHLGTTGVYGYDTHLNNIPEGYLDIEIPQKDAPPITQTILHPMYPGSVYHTTKCLDELLFYFYNKNDKLRITDLHQGVVWGTNTEETKQSDKLINRFDYDGEYGTVLNRFLVQAAIGHPLTVYGTGGQTRAFINIQDTVNCIRLAIENPPSTEKVRIFNQITEVHRLIDLANYVSRITGAEIKFYDNPRKEAASNELPMRHEQLEKLGLTPILLEQGLCEEVSEVAKRYQDRCNLSQILPTTKW</sequence>
<dbReference type="AlphaFoldDB" id="A0A0A6P800"/>
<evidence type="ECO:0000256" key="2">
    <source>
        <dbReference type="ARBA" id="ARBA00007637"/>
    </source>
</evidence>
<protein>
    <submittedName>
        <fullName evidence="4">NAD-dependent dehydratase</fullName>
    </submittedName>
</protein>
<comment type="caution">
    <text evidence="4">The sequence shown here is derived from an EMBL/GenBank/DDBJ whole genome shotgun (WGS) entry which is preliminary data.</text>
</comment>